<evidence type="ECO:0000256" key="2">
    <source>
        <dbReference type="ARBA" id="ARBA00010527"/>
    </source>
</evidence>
<evidence type="ECO:0000256" key="6">
    <source>
        <dbReference type="ARBA" id="ARBA00022692"/>
    </source>
</evidence>
<keyword evidence="9" id="KW-0472">Membrane</keyword>
<comment type="caution">
    <text evidence="15">The sequence shown here is derived from an EMBL/GenBank/DDBJ whole genome shotgun (WGS) entry which is preliminary data.</text>
</comment>
<keyword evidence="5" id="KW-1003">Cell membrane</keyword>
<evidence type="ECO:0000313" key="16">
    <source>
        <dbReference type="Proteomes" id="UP000461948"/>
    </source>
</evidence>
<comment type="similarity">
    <text evidence="2">Belongs to the OXA1/ALB3/YidC family. Type 1 subfamily.</text>
</comment>
<evidence type="ECO:0000256" key="10">
    <source>
        <dbReference type="ARBA" id="ARBA00023186"/>
    </source>
</evidence>
<dbReference type="Proteomes" id="UP000461948">
    <property type="component" value="Unassembled WGS sequence"/>
</dbReference>
<organism evidence="15 16">
    <name type="scientific">Enterobacter agglomerans</name>
    <name type="common">Erwinia herbicola</name>
    <name type="synonym">Pantoea agglomerans</name>
    <dbReference type="NCBI Taxonomy" id="549"/>
    <lineage>
        <taxon>Bacteria</taxon>
        <taxon>Pseudomonadati</taxon>
        <taxon>Pseudomonadota</taxon>
        <taxon>Gammaproteobacteria</taxon>
        <taxon>Enterobacterales</taxon>
        <taxon>Erwiniaceae</taxon>
        <taxon>Pantoea</taxon>
        <taxon>Pantoea agglomerans group</taxon>
    </lineage>
</organism>
<keyword evidence="4" id="KW-0813">Transport</keyword>
<evidence type="ECO:0000256" key="3">
    <source>
        <dbReference type="ARBA" id="ARBA00015325"/>
    </source>
</evidence>
<protein>
    <recommendedName>
        <fullName evidence="3">Membrane protein insertase YidC</fullName>
    </recommendedName>
    <alternativeName>
        <fullName evidence="12">Foldase YidC</fullName>
    </alternativeName>
    <alternativeName>
        <fullName evidence="11">Membrane integrase YidC</fullName>
    </alternativeName>
</protein>
<dbReference type="GO" id="GO:0032977">
    <property type="term" value="F:membrane insertase activity"/>
    <property type="evidence" value="ECO:0007669"/>
    <property type="project" value="InterPro"/>
</dbReference>
<sequence length="214" mass="23586">MDSQRNLFLIAFLFVTFMIWQAWQTDHAPQPQQTQTTQGTNSVAGDTASQGVPASGQGQTITVKTDVLSLNINTRGGDVEQAQLLTFPDKLGSNQPFQLLETTPAFLYQAQSGLTGRNGPDNPNNGARPLFNAAQDHFEMADGQSELRVPMTYTAENGVVYTKTFIFKRGEYAVNVDYHVNNTTQQPLEVSLFGQLKQTIDLPKHRDTGSNNFA</sequence>
<evidence type="ECO:0000256" key="13">
    <source>
        <dbReference type="SAM" id="MobiDB-lite"/>
    </source>
</evidence>
<evidence type="ECO:0000313" key="15">
    <source>
        <dbReference type="EMBL" id="MSE14387.1"/>
    </source>
</evidence>
<evidence type="ECO:0000256" key="12">
    <source>
        <dbReference type="ARBA" id="ARBA00033342"/>
    </source>
</evidence>
<keyword evidence="7" id="KW-0653">Protein transport</keyword>
<dbReference type="CDD" id="cd19961">
    <property type="entry name" value="EcYidC-like_peri"/>
    <property type="match status" value="1"/>
</dbReference>
<evidence type="ECO:0000256" key="4">
    <source>
        <dbReference type="ARBA" id="ARBA00022448"/>
    </source>
</evidence>
<evidence type="ECO:0000256" key="11">
    <source>
        <dbReference type="ARBA" id="ARBA00033245"/>
    </source>
</evidence>
<proteinExistence type="inferred from homology"/>
<evidence type="ECO:0000256" key="7">
    <source>
        <dbReference type="ARBA" id="ARBA00022927"/>
    </source>
</evidence>
<dbReference type="NCBIfam" id="TIGR03593">
    <property type="entry name" value="yidC_nterm"/>
    <property type="match status" value="1"/>
</dbReference>
<dbReference type="PRINTS" id="PR00701">
    <property type="entry name" value="60KDINNERMP"/>
</dbReference>
<dbReference type="GO" id="GO:0005886">
    <property type="term" value="C:plasma membrane"/>
    <property type="evidence" value="ECO:0007669"/>
    <property type="project" value="UniProtKB-SubCell"/>
</dbReference>
<dbReference type="InterPro" id="IPR028053">
    <property type="entry name" value="Membr_insert_YidC_N"/>
</dbReference>
<keyword evidence="6" id="KW-0812">Transmembrane</keyword>
<dbReference type="AlphaFoldDB" id="A0A7X2SUC7"/>
<evidence type="ECO:0000256" key="8">
    <source>
        <dbReference type="ARBA" id="ARBA00022989"/>
    </source>
</evidence>
<evidence type="ECO:0000256" key="9">
    <source>
        <dbReference type="ARBA" id="ARBA00023136"/>
    </source>
</evidence>
<dbReference type="EMBL" id="WKLC01000103">
    <property type="protein sequence ID" value="MSE14387.1"/>
    <property type="molecule type" value="Genomic_DNA"/>
</dbReference>
<feature type="non-terminal residue" evidence="15">
    <location>
        <position position="214"/>
    </location>
</feature>
<accession>A0A7X2SUC7</accession>
<dbReference type="InterPro" id="IPR038221">
    <property type="entry name" value="YidC_periplasmic_sf"/>
</dbReference>
<feature type="domain" description="Membrane insertase YidC N-terminal" evidence="14">
    <location>
        <begin position="61"/>
        <end position="204"/>
    </location>
</feature>
<comment type="subcellular location">
    <subcellularLocation>
        <location evidence="1">Cell membrane</location>
        <topology evidence="1">Multi-pass membrane protein</topology>
    </subcellularLocation>
</comment>
<name>A0A7X2SUC7_ENTAG</name>
<gene>
    <name evidence="15" type="primary">yidC</name>
    <name evidence="15" type="ORF">GKC49_04280</name>
</gene>
<reference evidence="15 16" key="1">
    <citation type="submission" date="2019-11" db="EMBL/GenBank/DDBJ databases">
        <title>Draft Genome Sequence of Plant Growth-Promoting Rhizosphere-Associated Bacteria.</title>
        <authorList>
            <person name="Vasilyev I.Y."/>
            <person name="Radchenko V."/>
            <person name="Ilnitskaya E.V."/>
        </authorList>
    </citation>
    <scope>NUCLEOTIDE SEQUENCE [LARGE SCALE GENOMIC DNA]</scope>
    <source>
        <strain evidence="15 16">VRA_MhP_f</strain>
    </source>
</reference>
<evidence type="ECO:0000256" key="5">
    <source>
        <dbReference type="ARBA" id="ARBA00022475"/>
    </source>
</evidence>
<dbReference type="Pfam" id="PF14849">
    <property type="entry name" value="YidC_periplas"/>
    <property type="match status" value="1"/>
</dbReference>
<keyword evidence="10" id="KW-0143">Chaperone</keyword>
<dbReference type="InterPro" id="IPR001708">
    <property type="entry name" value="YidC/ALB3/OXA1/COX18"/>
</dbReference>
<dbReference type="Gene3D" id="2.70.98.90">
    <property type="match status" value="1"/>
</dbReference>
<evidence type="ECO:0000256" key="1">
    <source>
        <dbReference type="ARBA" id="ARBA00004651"/>
    </source>
</evidence>
<keyword evidence="8" id="KW-1133">Transmembrane helix</keyword>
<feature type="compositionally biased region" description="Polar residues" evidence="13">
    <location>
        <begin position="39"/>
        <end position="57"/>
    </location>
</feature>
<feature type="region of interest" description="Disordered" evidence="13">
    <location>
        <begin position="30"/>
        <end position="57"/>
    </location>
</feature>
<dbReference type="GO" id="GO:0015031">
    <property type="term" value="P:protein transport"/>
    <property type="evidence" value="ECO:0007669"/>
    <property type="project" value="UniProtKB-KW"/>
</dbReference>
<evidence type="ECO:0000259" key="14">
    <source>
        <dbReference type="Pfam" id="PF14849"/>
    </source>
</evidence>